<evidence type="ECO:0000313" key="2">
    <source>
        <dbReference type="Proteomes" id="UP000019131"/>
    </source>
</evidence>
<comment type="caution">
    <text evidence="1">The sequence shown here is derived from an EMBL/GenBank/DDBJ whole genome shotgun (WGS) entry which is preliminary data.</text>
</comment>
<evidence type="ECO:0000313" key="1">
    <source>
        <dbReference type="EMBL" id="GAE82953.1"/>
    </source>
</evidence>
<proteinExistence type="predicted"/>
<protein>
    <submittedName>
        <fullName evidence="1">Uncharacterized protein</fullName>
    </submittedName>
</protein>
<accession>W4UQS6</accession>
<dbReference type="EMBL" id="BAIV01000006">
    <property type="protein sequence ID" value="GAE82953.1"/>
    <property type="molecule type" value="Genomic_DNA"/>
</dbReference>
<reference evidence="1 2" key="1">
    <citation type="journal article" date="2014" name="Genome Announc.">
        <title>Draft Genome Sequence of Bacteroides reticulotermitis Strain JCM 10512T, Isolated from the Gut of a Termite.</title>
        <authorList>
            <person name="Yuki M."/>
            <person name="Oshima K."/>
            <person name="Suda W."/>
            <person name="Sakamoto M."/>
            <person name="Iida T."/>
            <person name="Hattori M."/>
            <person name="Ohkuma M."/>
        </authorList>
    </citation>
    <scope>NUCLEOTIDE SEQUENCE [LARGE SCALE GENOMIC DNA]</scope>
    <source>
        <strain evidence="1 2">JCM 10512</strain>
    </source>
</reference>
<dbReference type="STRING" id="1445607.JCM10512_1196"/>
<dbReference type="AlphaFoldDB" id="W4UQS6"/>
<sequence length="60" mass="6878">MDTPIELNREMPDKLMADIQYYNICDGSRNFGSTISQREIIQGSLSLFTKKCEICNAFKV</sequence>
<gene>
    <name evidence="1" type="ORF">JCM10512_1196</name>
</gene>
<dbReference type="Proteomes" id="UP000019131">
    <property type="component" value="Unassembled WGS sequence"/>
</dbReference>
<organism evidence="1 2">
    <name type="scientific">Bacteroides reticulotermitis JCM 10512</name>
    <dbReference type="NCBI Taxonomy" id="1445607"/>
    <lineage>
        <taxon>Bacteria</taxon>
        <taxon>Pseudomonadati</taxon>
        <taxon>Bacteroidota</taxon>
        <taxon>Bacteroidia</taxon>
        <taxon>Bacteroidales</taxon>
        <taxon>Bacteroidaceae</taxon>
        <taxon>Bacteroides</taxon>
    </lineage>
</organism>
<name>W4UQS6_9BACE</name>
<keyword evidence="2" id="KW-1185">Reference proteome</keyword>